<keyword evidence="5" id="KW-0540">Nuclease</keyword>
<dbReference type="GO" id="GO:0004519">
    <property type="term" value="F:endonuclease activity"/>
    <property type="evidence" value="ECO:0007669"/>
    <property type="project" value="UniProtKB-KW"/>
</dbReference>
<evidence type="ECO:0000313" key="5">
    <source>
        <dbReference type="EMBL" id="USV01450.1"/>
    </source>
</evidence>
<dbReference type="Proteomes" id="UP001056873">
    <property type="component" value="Chromosome"/>
</dbReference>
<dbReference type="CDD" id="cd17521">
    <property type="entry name" value="RMtype1_S_Sau13435ORF2165P_TRD2-CR2_like"/>
    <property type="match status" value="1"/>
</dbReference>
<dbReference type="Gene3D" id="3.90.220.20">
    <property type="entry name" value="DNA methylase specificity domains"/>
    <property type="match status" value="2"/>
</dbReference>
<organism evidence="5 6">
    <name type="scientific">Serratia entomophila</name>
    <dbReference type="NCBI Taxonomy" id="42906"/>
    <lineage>
        <taxon>Bacteria</taxon>
        <taxon>Pseudomonadati</taxon>
        <taxon>Pseudomonadota</taxon>
        <taxon>Gammaproteobacteria</taxon>
        <taxon>Enterobacterales</taxon>
        <taxon>Yersiniaceae</taxon>
        <taxon>Serratia</taxon>
    </lineage>
</organism>
<accession>A0ABY5CVC7</accession>
<dbReference type="InterPro" id="IPR044946">
    <property type="entry name" value="Restrct_endonuc_typeI_TRD_sf"/>
</dbReference>
<sequence length="422" mass="47446">MSELSYLEKLLDGVEVEWLPLGKLGELVRGSGLPKADFTESGVPAIHYGQIYTFYGLSTETTKSFVSQETAEKLKKVNTGDVVITNTSENFEDVGKALVYLGAEQAVTGGHATIFKPSLGIIGKYFAYFTQTDFFAGEKRRYSKGTKVIDVSATDMAKIIIPIPCPDNPEKSLTIQSEIVRILDKFTALTAELTAELTVRKKQYNYYRDQLLSFDEVEWKTLGAIGKFTYGYAAKAQISGDARFVRITDINTNGKLSPFEPMFVDISAENEKYTLKKNDLLMARTGATFGKTMIFEEDYPAIYAGFLIKLSLDRDIIDPKYYWHFAQSDYFWEQANKLVSGGGQPQFNANALKQVKVPIPYPNEAGKSLSEQARIVSVLDKFDILASSITEGLPREIELRQKQYEYYRDLLFSFPKPETVSH</sequence>
<evidence type="ECO:0000256" key="2">
    <source>
        <dbReference type="ARBA" id="ARBA00022747"/>
    </source>
</evidence>
<keyword evidence="5" id="KW-0255">Endonuclease</keyword>
<proteinExistence type="inferred from homology"/>
<keyword evidence="5" id="KW-0378">Hydrolase</keyword>
<protein>
    <submittedName>
        <fullName evidence="5">Restriction endonuclease subunit S</fullName>
    </submittedName>
</protein>
<name>A0ABY5CVC7_9GAMM</name>
<keyword evidence="2" id="KW-0680">Restriction system</keyword>
<dbReference type="InterPro" id="IPR000055">
    <property type="entry name" value="Restrct_endonuc_typeI_TRD"/>
</dbReference>
<feature type="domain" description="Type I restriction modification DNA specificity" evidence="4">
    <location>
        <begin position="237"/>
        <end position="398"/>
    </location>
</feature>
<dbReference type="CDD" id="cd17268">
    <property type="entry name" value="RMtype1_S_Ara36733I_TRD1-CR1_like"/>
    <property type="match status" value="1"/>
</dbReference>
<dbReference type="Pfam" id="PF01420">
    <property type="entry name" value="Methylase_S"/>
    <property type="match status" value="2"/>
</dbReference>
<gene>
    <name evidence="5" type="ORF">KFQ06_02605</name>
</gene>
<reference evidence="5" key="1">
    <citation type="journal article" date="2022" name="BMC Genomics">
        <title>Genome sequence of the entomopathogenic Serratia entomophila isolate 626 and characterisation of the species specific itaconate degradation pathway.</title>
        <authorList>
            <person name="Vaughan A.L."/>
            <person name="Altermann E."/>
            <person name="Glare T.R."/>
            <person name="Hurst M.R.H."/>
        </authorList>
    </citation>
    <scope>NUCLEOTIDE SEQUENCE</scope>
    <source>
        <strain evidence="5">626</strain>
    </source>
</reference>
<comment type="similarity">
    <text evidence="1">Belongs to the type-I restriction system S methylase family.</text>
</comment>
<keyword evidence="3" id="KW-0238">DNA-binding</keyword>
<dbReference type="EMBL" id="CP074347">
    <property type="protein sequence ID" value="USV01450.1"/>
    <property type="molecule type" value="Genomic_DNA"/>
</dbReference>
<dbReference type="InterPro" id="IPR051212">
    <property type="entry name" value="Type-I_RE_S_subunit"/>
</dbReference>
<evidence type="ECO:0000259" key="4">
    <source>
        <dbReference type="Pfam" id="PF01420"/>
    </source>
</evidence>
<dbReference type="PANTHER" id="PTHR43140">
    <property type="entry name" value="TYPE-1 RESTRICTION ENZYME ECOKI SPECIFICITY PROTEIN"/>
    <property type="match status" value="1"/>
</dbReference>
<feature type="domain" description="Type I restriction modification DNA specificity" evidence="4">
    <location>
        <begin position="19"/>
        <end position="196"/>
    </location>
</feature>
<dbReference type="SUPFAM" id="SSF116734">
    <property type="entry name" value="DNA methylase specificity domain"/>
    <property type="match status" value="2"/>
</dbReference>
<evidence type="ECO:0000256" key="3">
    <source>
        <dbReference type="ARBA" id="ARBA00023125"/>
    </source>
</evidence>
<dbReference type="PANTHER" id="PTHR43140:SF1">
    <property type="entry name" value="TYPE I RESTRICTION ENZYME ECOKI SPECIFICITY SUBUNIT"/>
    <property type="match status" value="1"/>
</dbReference>
<evidence type="ECO:0000313" key="6">
    <source>
        <dbReference type="Proteomes" id="UP001056873"/>
    </source>
</evidence>
<dbReference type="RefSeq" id="WP_252961331.1">
    <property type="nucleotide sequence ID" value="NZ_CAMIPH010000002.1"/>
</dbReference>
<keyword evidence="6" id="KW-1185">Reference proteome</keyword>
<evidence type="ECO:0000256" key="1">
    <source>
        <dbReference type="ARBA" id="ARBA00010923"/>
    </source>
</evidence>